<dbReference type="SUPFAM" id="SSF46785">
    <property type="entry name" value="Winged helix' DNA-binding domain"/>
    <property type="match status" value="1"/>
</dbReference>
<name>A0ABD5ZRS8_9EURY</name>
<evidence type="ECO:0000313" key="2">
    <source>
        <dbReference type="Proteomes" id="UP001596398"/>
    </source>
</evidence>
<proteinExistence type="predicted"/>
<dbReference type="AlphaFoldDB" id="A0ABD5ZRS8"/>
<dbReference type="Proteomes" id="UP001596398">
    <property type="component" value="Unassembled WGS sequence"/>
</dbReference>
<comment type="caution">
    <text evidence="1">The sequence shown here is derived from an EMBL/GenBank/DDBJ whole genome shotgun (WGS) entry which is preliminary data.</text>
</comment>
<dbReference type="RefSeq" id="WP_276234092.1">
    <property type="nucleotide sequence ID" value="NZ_CP119802.1"/>
</dbReference>
<gene>
    <name evidence="1" type="ORF">ACFQJ4_11535</name>
</gene>
<evidence type="ECO:0000313" key="1">
    <source>
        <dbReference type="EMBL" id="MFC7235948.1"/>
    </source>
</evidence>
<sequence>MEWFASGMRRDVCLLLYGEERKVQKLKTALGRRYDRRVRPKQFDGAIRALEEAGHVERRTEGIADVLALTERGERGVETQYEFFRERVAGSGE</sequence>
<dbReference type="EMBL" id="JBHTAP010000001">
    <property type="protein sequence ID" value="MFC7235948.1"/>
    <property type="molecule type" value="Genomic_DNA"/>
</dbReference>
<reference evidence="1 2" key="1">
    <citation type="journal article" date="2019" name="Int. J. Syst. Evol. Microbiol.">
        <title>The Global Catalogue of Microorganisms (GCM) 10K type strain sequencing project: providing services to taxonomists for standard genome sequencing and annotation.</title>
        <authorList>
            <consortium name="The Broad Institute Genomics Platform"/>
            <consortium name="The Broad Institute Genome Sequencing Center for Infectious Disease"/>
            <person name="Wu L."/>
            <person name="Ma J."/>
        </authorList>
    </citation>
    <scope>NUCLEOTIDE SEQUENCE [LARGE SCALE GENOMIC DNA]</scope>
    <source>
        <strain evidence="1 2">DT85</strain>
    </source>
</reference>
<protein>
    <submittedName>
        <fullName evidence="1">PadR family transcriptional regulator</fullName>
    </submittedName>
</protein>
<dbReference type="GeneID" id="79267650"/>
<organism evidence="1 2">
    <name type="scientific">Halosegnis marinus</name>
    <dbReference type="NCBI Taxonomy" id="3034023"/>
    <lineage>
        <taxon>Archaea</taxon>
        <taxon>Methanobacteriati</taxon>
        <taxon>Methanobacteriota</taxon>
        <taxon>Stenosarchaea group</taxon>
        <taxon>Halobacteria</taxon>
        <taxon>Halobacteriales</taxon>
        <taxon>Natronomonadaceae</taxon>
        <taxon>Halosegnis</taxon>
    </lineage>
</organism>
<keyword evidence="2" id="KW-1185">Reference proteome</keyword>
<dbReference type="InterPro" id="IPR036390">
    <property type="entry name" value="WH_DNA-bd_sf"/>
</dbReference>
<accession>A0ABD5ZRS8</accession>